<evidence type="ECO:0008006" key="4">
    <source>
        <dbReference type="Google" id="ProtNLM"/>
    </source>
</evidence>
<protein>
    <recommendedName>
        <fullName evidence="4">DUF2238 domain-containing protein</fullName>
    </recommendedName>
</protein>
<feature type="transmembrane region" description="Helical" evidence="1">
    <location>
        <begin position="67"/>
        <end position="85"/>
    </location>
</feature>
<organism evidence="2 3">
    <name type="scientific">Orlajensenia flava</name>
    <dbReference type="NCBI Taxonomy" id="2565934"/>
    <lineage>
        <taxon>Bacteria</taxon>
        <taxon>Bacillati</taxon>
        <taxon>Actinomycetota</taxon>
        <taxon>Actinomycetes</taxon>
        <taxon>Micrococcales</taxon>
        <taxon>Microbacteriaceae</taxon>
        <taxon>Orlajensenia</taxon>
    </lineage>
</organism>
<name>A0A4S4FH73_9MICO</name>
<feature type="transmembrane region" description="Helical" evidence="1">
    <location>
        <begin position="97"/>
        <end position="118"/>
    </location>
</feature>
<keyword evidence="3" id="KW-1185">Reference proteome</keyword>
<dbReference type="RefSeq" id="WP_136425501.1">
    <property type="nucleotide sequence ID" value="NZ_OZ241748.1"/>
</dbReference>
<dbReference type="Pfam" id="PF09997">
    <property type="entry name" value="DUF2238"/>
    <property type="match status" value="1"/>
</dbReference>
<gene>
    <name evidence="2" type="ORF">E6C70_15985</name>
</gene>
<keyword evidence="1" id="KW-1133">Transmembrane helix</keyword>
<sequence>MRRLIDAFIRPPVRPSEFIADAIRVLAVVSVFVAGVGWGPAQAGLFMLALLGTLVPRALAVRPFLDILTGVVVLIAAWSNIFHLYTELIGWDKVVHIVLTAVIASLIVIGAQQTGLLPSSRRHRAGLILATLAAGLAAGSLWEMLEWGGHNFIDDGIFVGYDDTIGDLTADGVGALAAGFALPFLGAR</sequence>
<dbReference type="EMBL" id="SSSN01000015">
    <property type="protein sequence ID" value="THG29112.1"/>
    <property type="molecule type" value="Genomic_DNA"/>
</dbReference>
<evidence type="ECO:0000256" key="1">
    <source>
        <dbReference type="SAM" id="Phobius"/>
    </source>
</evidence>
<evidence type="ECO:0000313" key="2">
    <source>
        <dbReference type="EMBL" id="THG29112.1"/>
    </source>
</evidence>
<dbReference type="OrthoDB" id="3790530at2"/>
<keyword evidence="1" id="KW-0812">Transmembrane</keyword>
<reference evidence="2 3" key="1">
    <citation type="submission" date="2019-04" db="EMBL/GenBank/DDBJ databases">
        <authorList>
            <person name="Jiang L."/>
        </authorList>
    </citation>
    <scope>NUCLEOTIDE SEQUENCE [LARGE SCALE GENOMIC DNA]</scope>
    <source>
        <strain evidence="2 3">YIM 131861</strain>
    </source>
</reference>
<accession>A0A4S4FH73</accession>
<evidence type="ECO:0000313" key="3">
    <source>
        <dbReference type="Proteomes" id="UP000307380"/>
    </source>
</evidence>
<dbReference type="Proteomes" id="UP000307380">
    <property type="component" value="Unassembled WGS sequence"/>
</dbReference>
<dbReference type="AlphaFoldDB" id="A0A4S4FH73"/>
<feature type="transmembrane region" description="Helical" evidence="1">
    <location>
        <begin position="125"/>
        <end position="145"/>
    </location>
</feature>
<keyword evidence="1" id="KW-0472">Membrane</keyword>
<dbReference type="InterPro" id="IPR014509">
    <property type="entry name" value="YjdF-like"/>
</dbReference>
<comment type="caution">
    <text evidence="2">The sequence shown here is derived from an EMBL/GenBank/DDBJ whole genome shotgun (WGS) entry which is preliminary data.</text>
</comment>
<proteinExistence type="predicted"/>